<evidence type="ECO:0000313" key="5">
    <source>
        <dbReference type="EMBL" id="CAG9614673.1"/>
    </source>
</evidence>
<comment type="caution">
    <text evidence="5">The sequence shown here is derived from an EMBL/GenBank/DDBJ whole genome shotgun (WGS) entry which is preliminary data.</text>
</comment>
<name>A0ABM8YFQ1_9BACI</name>
<feature type="transmembrane region" description="Helical" evidence="4">
    <location>
        <begin position="73"/>
        <end position="92"/>
    </location>
</feature>
<feature type="transmembrane region" description="Helical" evidence="4">
    <location>
        <begin position="40"/>
        <end position="61"/>
    </location>
</feature>
<dbReference type="Pfam" id="PF07155">
    <property type="entry name" value="ECF-ribofla_trS"/>
    <property type="match status" value="1"/>
</dbReference>
<evidence type="ECO:0000256" key="4">
    <source>
        <dbReference type="SAM" id="Phobius"/>
    </source>
</evidence>
<feature type="transmembrane region" description="Helical" evidence="4">
    <location>
        <begin position="143"/>
        <end position="170"/>
    </location>
</feature>
<evidence type="ECO:0000313" key="6">
    <source>
        <dbReference type="Proteomes" id="UP000789423"/>
    </source>
</evidence>
<organism evidence="5 6">
    <name type="scientific">Bacillus rhizoplanae</name>
    <dbReference type="NCBI Taxonomy" id="2880966"/>
    <lineage>
        <taxon>Bacteria</taxon>
        <taxon>Bacillati</taxon>
        <taxon>Bacillota</taxon>
        <taxon>Bacilli</taxon>
        <taxon>Bacillales</taxon>
        <taxon>Bacillaceae</taxon>
        <taxon>Bacillus</taxon>
    </lineage>
</organism>
<dbReference type="PANTHER" id="PTHR37815">
    <property type="entry name" value="UPF0397 PROTEIN BC_2624-RELATED"/>
    <property type="match status" value="1"/>
</dbReference>
<keyword evidence="1 4" id="KW-0812">Transmembrane</keyword>
<dbReference type="Proteomes" id="UP000789423">
    <property type="component" value="Unassembled WGS sequence"/>
</dbReference>
<evidence type="ECO:0000256" key="3">
    <source>
        <dbReference type="ARBA" id="ARBA00023136"/>
    </source>
</evidence>
<gene>
    <name evidence="5" type="ORF">BACCIP111899_03906</name>
</gene>
<evidence type="ECO:0000256" key="2">
    <source>
        <dbReference type="ARBA" id="ARBA00022989"/>
    </source>
</evidence>
<evidence type="ECO:0000256" key="1">
    <source>
        <dbReference type="ARBA" id="ARBA00022692"/>
    </source>
</evidence>
<dbReference type="RefSeq" id="WP_230576610.1">
    <property type="nucleotide sequence ID" value="NZ_CAKJTI010000034.1"/>
</dbReference>
<dbReference type="EMBL" id="CAKJTI010000034">
    <property type="protein sequence ID" value="CAG9614673.1"/>
    <property type="molecule type" value="Genomic_DNA"/>
</dbReference>
<dbReference type="Gene3D" id="1.10.1760.20">
    <property type="match status" value="1"/>
</dbReference>
<keyword evidence="6" id="KW-1185">Reference proteome</keyword>
<protein>
    <submittedName>
        <fullName evidence="5">Uncharacterized protein</fullName>
    </submittedName>
</protein>
<proteinExistence type="predicted"/>
<dbReference type="InterPro" id="IPR009825">
    <property type="entry name" value="ECF_substrate-spec-like"/>
</dbReference>
<dbReference type="NCBIfam" id="NF010182">
    <property type="entry name" value="PRK13661.1"/>
    <property type="match status" value="1"/>
</dbReference>
<feature type="transmembrane region" description="Helical" evidence="4">
    <location>
        <begin position="6"/>
        <end position="28"/>
    </location>
</feature>
<reference evidence="5 6" key="1">
    <citation type="submission" date="2021-10" db="EMBL/GenBank/DDBJ databases">
        <authorList>
            <person name="Criscuolo A."/>
        </authorList>
    </citation>
    <scope>NUCLEOTIDE SEQUENCE [LARGE SCALE GENOMIC DNA]</scope>
    <source>
        <strain evidence="6">CIP 111899</strain>
    </source>
</reference>
<keyword evidence="2 4" id="KW-1133">Transmembrane helix</keyword>
<accession>A0ABM8YFQ1</accession>
<dbReference type="PANTHER" id="PTHR37815:SF3">
    <property type="entry name" value="UPF0397 PROTEIN SPR0429"/>
    <property type="match status" value="1"/>
</dbReference>
<keyword evidence="3 4" id="KW-0472">Membrane</keyword>
<sequence>MNKTLSTKLVVAIGIGSAIYGVLGLWGFSIAPNTFIKPALALLTIFGAIFGPIAALLIGLIGHTITDAIAGWGIWWGWVLSSGIIGLFMGFVQKRSTFSVKNGTYSKGDITHLSITGVIGILLGIVFAGVFDILIMGEPFDKIVIQVGGAIIADVLVFFILGLPIVLGLAKANKKNTQLKVEK</sequence>
<feature type="transmembrane region" description="Helical" evidence="4">
    <location>
        <begin position="113"/>
        <end position="137"/>
    </location>
</feature>